<accession>A0A955L0S6</accession>
<feature type="non-terminal residue" evidence="2">
    <location>
        <position position="1"/>
    </location>
</feature>
<feature type="region of interest" description="Disordered" evidence="1">
    <location>
        <begin position="212"/>
        <end position="233"/>
    </location>
</feature>
<feature type="region of interest" description="Disordered" evidence="1">
    <location>
        <begin position="124"/>
        <end position="198"/>
    </location>
</feature>
<sequence length="233" mass="24434">EVIPAEISIDNKLDGFVQDGNGCLIISYVYTITYNGNQPAENVTATSRFTNFYTGKFSITTITNPDGKLALNPGFDGQNDINLFAGALVLPPETTSHIYVTVTLCGYDPDVDFVNFVDIKGETQAASSSSSSSSTSTTTRRTTTTTRTPAPVPTTTSTSPGTTTTTTTTTPPPVTTSTTTTTTTTTTTSAPVDSKEDLYDSDQVTFRLAVGGAPEEVEQPPIILDIGGGKDGS</sequence>
<protein>
    <submittedName>
        <fullName evidence="2">Uncharacterized protein</fullName>
    </submittedName>
</protein>
<feature type="compositionally biased region" description="Low complexity" evidence="1">
    <location>
        <begin position="126"/>
        <end position="192"/>
    </location>
</feature>
<reference evidence="2" key="1">
    <citation type="submission" date="2020-04" db="EMBL/GenBank/DDBJ databases">
        <authorList>
            <person name="Zhang T."/>
        </authorList>
    </citation>
    <scope>NUCLEOTIDE SEQUENCE</scope>
    <source>
        <strain evidence="2">HKST-UBA12</strain>
    </source>
</reference>
<dbReference type="EMBL" id="JAGQLI010000226">
    <property type="protein sequence ID" value="MCA9379535.1"/>
    <property type="molecule type" value="Genomic_DNA"/>
</dbReference>
<evidence type="ECO:0000313" key="2">
    <source>
        <dbReference type="EMBL" id="MCA9379535.1"/>
    </source>
</evidence>
<evidence type="ECO:0000313" key="3">
    <source>
        <dbReference type="Proteomes" id="UP000760819"/>
    </source>
</evidence>
<organism evidence="2 3">
    <name type="scientific">Candidatus Dojkabacteria bacterium</name>
    <dbReference type="NCBI Taxonomy" id="2099670"/>
    <lineage>
        <taxon>Bacteria</taxon>
        <taxon>Candidatus Dojkabacteria</taxon>
    </lineage>
</organism>
<reference evidence="2" key="2">
    <citation type="journal article" date="2021" name="Microbiome">
        <title>Successional dynamics and alternative stable states in a saline activated sludge microbial community over 9 years.</title>
        <authorList>
            <person name="Wang Y."/>
            <person name="Ye J."/>
            <person name="Ju F."/>
            <person name="Liu L."/>
            <person name="Boyd J.A."/>
            <person name="Deng Y."/>
            <person name="Parks D.H."/>
            <person name="Jiang X."/>
            <person name="Yin X."/>
            <person name="Woodcroft B.J."/>
            <person name="Tyson G.W."/>
            <person name="Hugenholtz P."/>
            <person name="Polz M.F."/>
            <person name="Zhang T."/>
        </authorList>
    </citation>
    <scope>NUCLEOTIDE SEQUENCE</scope>
    <source>
        <strain evidence="2">HKST-UBA12</strain>
    </source>
</reference>
<proteinExistence type="predicted"/>
<comment type="caution">
    <text evidence="2">The sequence shown here is derived from an EMBL/GenBank/DDBJ whole genome shotgun (WGS) entry which is preliminary data.</text>
</comment>
<dbReference type="Proteomes" id="UP000760819">
    <property type="component" value="Unassembled WGS sequence"/>
</dbReference>
<dbReference type="AlphaFoldDB" id="A0A955L0S6"/>
<gene>
    <name evidence="2" type="ORF">KC640_03835</name>
</gene>
<evidence type="ECO:0000256" key="1">
    <source>
        <dbReference type="SAM" id="MobiDB-lite"/>
    </source>
</evidence>
<name>A0A955L0S6_9BACT</name>